<dbReference type="EMBL" id="MDYN01000013">
    <property type="protein sequence ID" value="OQD84400.1"/>
    <property type="molecule type" value="Genomic_DNA"/>
</dbReference>
<proteinExistence type="predicted"/>
<comment type="caution">
    <text evidence="1">The sequence shown here is derived from an EMBL/GenBank/DDBJ whole genome shotgun (WGS) entry which is preliminary data.</text>
</comment>
<name>A0A1V6Q573_9EURO</name>
<evidence type="ECO:0000313" key="2">
    <source>
        <dbReference type="Proteomes" id="UP000191672"/>
    </source>
</evidence>
<evidence type="ECO:0000313" key="1">
    <source>
        <dbReference type="EMBL" id="OQD84400.1"/>
    </source>
</evidence>
<sequence length="18" mass="1963">MDAELPTSGKHPKLNVLL</sequence>
<protein>
    <submittedName>
        <fullName evidence="1">Uncharacterized protein</fullName>
    </submittedName>
</protein>
<gene>
    <name evidence="1" type="ORF">PENANT_c013G10700</name>
</gene>
<dbReference type="Proteomes" id="UP000191672">
    <property type="component" value="Unassembled WGS sequence"/>
</dbReference>
<reference evidence="2" key="1">
    <citation type="journal article" date="2017" name="Nat. Microbiol.">
        <title>Global analysis of biosynthetic gene clusters reveals vast potential of secondary metabolite production in Penicillium species.</title>
        <authorList>
            <person name="Nielsen J.C."/>
            <person name="Grijseels S."/>
            <person name="Prigent S."/>
            <person name="Ji B."/>
            <person name="Dainat J."/>
            <person name="Nielsen K.F."/>
            <person name="Frisvad J.C."/>
            <person name="Workman M."/>
            <person name="Nielsen J."/>
        </authorList>
    </citation>
    <scope>NUCLEOTIDE SEQUENCE [LARGE SCALE GENOMIC DNA]</scope>
    <source>
        <strain evidence="2">IBT 31811</strain>
    </source>
</reference>
<dbReference type="AlphaFoldDB" id="A0A1V6Q573"/>
<organism evidence="1 2">
    <name type="scientific">Penicillium antarcticum</name>
    <dbReference type="NCBI Taxonomy" id="416450"/>
    <lineage>
        <taxon>Eukaryota</taxon>
        <taxon>Fungi</taxon>
        <taxon>Dikarya</taxon>
        <taxon>Ascomycota</taxon>
        <taxon>Pezizomycotina</taxon>
        <taxon>Eurotiomycetes</taxon>
        <taxon>Eurotiomycetidae</taxon>
        <taxon>Eurotiales</taxon>
        <taxon>Aspergillaceae</taxon>
        <taxon>Penicillium</taxon>
    </lineage>
</organism>
<accession>A0A1V6Q573</accession>
<keyword evidence="2" id="KW-1185">Reference proteome</keyword>